<keyword evidence="2" id="KW-0472">Membrane</keyword>
<keyword evidence="2" id="KW-0812">Transmembrane</keyword>
<dbReference type="EMBL" id="NHTK01005937">
    <property type="protein sequence ID" value="PPQ70868.1"/>
    <property type="molecule type" value="Genomic_DNA"/>
</dbReference>
<feature type="transmembrane region" description="Helical" evidence="2">
    <location>
        <begin position="162"/>
        <end position="187"/>
    </location>
</feature>
<dbReference type="Proteomes" id="UP000284842">
    <property type="component" value="Unassembled WGS sequence"/>
</dbReference>
<feature type="transmembrane region" description="Helical" evidence="2">
    <location>
        <begin position="86"/>
        <end position="110"/>
    </location>
</feature>
<evidence type="ECO:0000313" key="4">
    <source>
        <dbReference type="Proteomes" id="UP000284842"/>
    </source>
</evidence>
<feature type="compositionally biased region" description="Polar residues" evidence="1">
    <location>
        <begin position="261"/>
        <end position="272"/>
    </location>
</feature>
<feature type="transmembrane region" description="Helical" evidence="2">
    <location>
        <begin position="21"/>
        <end position="39"/>
    </location>
</feature>
<evidence type="ECO:0008006" key="5">
    <source>
        <dbReference type="Google" id="ProtNLM"/>
    </source>
</evidence>
<feature type="transmembrane region" description="Helical" evidence="2">
    <location>
        <begin position="130"/>
        <end position="150"/>
    </location>
</feature>
<keyword evidence="4" id="KW-1185">Reference proteome</keyword>
<protein>
    <recommendedName>
        <fullName evidence="5">Transmembrane protein</fullName>
    </recommendedName>
</protein>
<comment type="caution">
    <text evidence="3">The sequence shown here is derived from an EMBL/GenBank/DDBJ whole genome shotgun (WGS) entry which is preliminary data.</text>
</comment>
<dbReference type="PANTHER" id="PTHR38848:SF3">
    <property type="entry name" value="G-PROTEIN COUPLED RECEPTORS FAMILY 3 PROFILE DOMAIN-CONTAINING PROTEIN"/>
    <property type="match status" value="1"/>
</dbReference>
<organism evidence="3 4">
    <name type="scientific">Panaeolus cyanescens</name>
    <dbReference type="NCBI Taxonomy" id="181874"/>
    <lineage>
        <taxon>Eukaryota</taxon>
        <taxon>Fungi</taxon>
        <taxon>Dikarya</taxon>
        <taxon>Basidiomycota</taxon>
        <taxon>Agaricomycotina</taxon>
        <taxon>Agaricomycetes</taxon>
        <taxon>Agaricomycetidae</taxon>
        <taxon>Agaricales</taxon>
        <taxon>Agaricineae</taxon>
        <taxon>Galeropsidaceae</taxon>
        <taxon>Panaeolus</taxon>
    </lineage>
</organism>
<sequence>MAPTAPHPVFFPSPGLQMMCALVYFIGGLLVFGVGLEYSKAVCISAIYVCVIFYSSAKFFVYAFLAEKVHIVWSPTVGIRRFESPVYLTCIVSVSLYCIVMTLMLGGPIYETADNGACVIGLKPLASIPLLVYDIYINLFLTFMFVYPLVRSRLMSSGVRRLAIRTCIAALVALTTSTINIVILIVMNGRELAWVNLTACSGDIIVNAVAIFWVSGRKSNKEFPSSGGLPPERGRRLNNHHNPQLSGGQIGDIAFSVGSKSSVSNQTNQDHQLVSPVSPAAGTSSFTPMASFPKYFDSDNEDGKSKSSWFRRFFFGDKKSRDLRIAVTTEHERVASHSHIELDTRPDSTSEIENKPSDLVSKVVSRILLICSLSISNPFPSTAEDAF</sequence>
<accession>A0A409VX89</accession>
<feature type="region of interest" description="Disordered" evidence="1">
    <location>
        <begin position="220"/>
        <end position="239"/>
    </location>
</feature>
<feature type="transmembrane region" description="Helical" evidence="2">
    <location>
        <begin position="193"/>
        <end position="214"/>
    </location>
</feature>
<gene>
    <name evidence="3" type="ORF">CVT24_000552</name>
</gene>
<feature type="transmembrane region" description="Helical" evidence="2">
    <location>
        <begin position="45"/>
        <end position="65"/>
    </location>
</feature>
<dbReference type="OrthoDB" id="3210850at2759"/>
<name>A0A409VX89_9AGAR</name>
<keyword evidence="2" id="KW-1133">Transmembrane helix</keyword>
<evidence type="ECO:0000256" key="1">
    <source>
        <dbReference type="SAM" id="MobiDB-lite"/>
    </source>
</evidence>
<evidence type="ECO:0000313" key="3">
    <source>
        <dbReference type="EMBL" id="PPQ70868.1"/>
    </source>
</evidence>
<feature type="region of interest" description="Disordered" evidence="1">
    <location>
        <begin position="261"/>
        <end position="280"/>
    </location>
</feature>
<dbReference type="PANTHER" id="PTHR38848">
    <property type="entry name" value="G-PROTEIN COUPLED RECEPTORS FAMILY 3 PROFILE DOMAIN-CONTAINING PROTEIN"/>
    <property type="match status" value="1"/>
</dbReference>
<dbReference type="InParanoid" id="A0A409VX89"/>
<evidence type="ECO:0000256" key="2">
    <source>
        <dbReference type="SAM" id="Phobius"/>
    </source>
</evidence>
<dbReference type="AlphaFoldDB" id="A0A409VX89"/>
<reference evidence="3 4" key="1">
    <citation type="journal article" date="2018" name="Evol. Lett.">
        <title>Horizontal gene cluster transfer increased hallucinogenic mushroom diversity.</title>
        <authorList>
            <person name="Reynolds H.T."/>
            <person name="Vijayakumar V."/>
            <person name="Gluck-Thaler E."/>
            <person name="Korotkin H.B."/>
            <person name="Matheny P.B."/>
            <person name="Slot J.C."/>
        </authorList>
    </citation>
    <scope>NUCLEOTIDE SEQUENCE [LARGE SCALE GENOMIC DNA]</scope>
    <source>
        <strain evidence="3 4">2629</strain>
    </source>
</reference>
<proteinExistence type="predicted"/>